<evidence type="ECO:0000313" key="2">
    <source>
        <dbReference type="Proteomes" id="UP000199636"/>
    </source>
</evidence>
<dbReference type="EMBL" id="FNDS01000022">
    <property type="protein sequence ID" value="SDI76644.1"/>
    <property type="molecule type" value="Genomic_DNA"/>
</dbReference>
<name>A0A1G8N8V8_9PSED</name>
<evidence type="ECO:0000313" key="1">
    <source>
        <dbReference type="EMBL" id="SDI76644.1"/>
    </source>
</evidence>
<protein>
    <submittedName>
        <fullName evidence="1">Uncharacterized protein</fullName>
    </submittedName>
</protein>
<proteinExistence type="predicted"/>
<dbReference type="STRING" id="428992.SAMN05216272_12214"/>
<gene>
    <name evidence="1" type="ORF">SAMN05216272_12214</name>
</gene>
<dbReference type="AlphaFoldDB" id="A0A1G8N8V8"/>
<accession>A0A1G8N8V8</accession>
<sequence length="203" mass="22938">MEFCLNPPAEWIGPVIKSRFVRVGGRKKLESDSYVVNPDWRPFSTTLAKRERKLTAERPYRMSQGSVAQVFAVCGSFFQQAMDEGESVLEITVEILDGNDLEPDGRLHQSVTGLQTPLCGEHGVSSAGHEHAWLRERFPPYEFSLYLGMPSIQNAKLILGFRKLMQIRRSAPDRSARCGMQRLFSSWQVPAALPDRNPDRTSI</sequence>
<keyword evidence="2" id="KW-1185">Reference proteome</keyword>
<organism evidence="1 2">
    <name type="scientific">Pseudomonas panipatensis</name>
    <dbReference type="NCBI Taxonomy" id="428992"/>
    <lineage>
        <taxon>Bacteria</taxon>
        <taxon>Pseudomonadati</taxon>
        <taxon>Pseudomonadota</taxon>
        <taxon>Gammaproteobacteria</taxon>
        <taxon>Pseudomonadales</taxon>
        <taxon>Pseudomonadaceae</taxon>
        <taxon>Pseudomonas</taxon>
    </lineage>
</organism>
<reference evidence="2" key="1">
    <citation type="submission" date="2016-10" db="EMBL/GenBank/DDBJ databases">
        <authorList>
            <person name="Varghese N."/>
            <person name="Submissions S."/>
        </authorList>
    </citation>
    <scope>NUCLEOTIDE SEQUENCE [LARGE SCALE GENOMIC DNA]</scope>
    <source>
        <strain evidence="2">CCM 7469</strain>
    </source>
</reference>
<dbReference type="Proteomes" id="UP000199636">
    <property type="component" value="Unassembled WGS sequence"/>
</dbReference>